<dbReference type="InterPro" id="IPR028098">
    <property type="entry name" value="Glyco_trans_4-like_N"/>
</dbReference>
<dbReference type="EMBL" id="CAEZUR010000030">
    <property type="protein sequence ID" value="CAB4605793.1"/>
    <property type="molecule type" value="Genomic_DNA"/>
</dbReference>
<accession>A0A6J6H0I9</accession>
<dbReference type="PANTHER" id="PTHR45947:SF3">
    <property type="entry name" value="SULFOQUINOVOSYL TRANSFERASE SQD2"/>
    <property type="match status" value="1"/>
</dbReference>
<dbReference type="CDD" id="cd03801">
    <property type="entry name" value="GT4_PimA-like"/>
    <property type="match status" value="1"/>
</dbReference>
<dbReference type="SUPFAM" id="SSF53756">
    <property type="entry name" value="UDP-Glycosyltransferase/glycogen phosphorylase"/>
    <property type="match status" value="1"/>
</dbReference>
<dbReference type="AlphaFoldDB" id="A0A6J6H0I9"/>
<feature type="domain" description="Glycosyl transferase family 1" evidence="1">
    <location>
        <begin position="217"/>
        <end position="364"/>
    </location>
</feature>
<evidence type="ECO:0000313" key="4">
    <source>
        <dbReference type="EMBL" id="CAB4605793.1"/>
    </source>
</evidence>
<feature type="domain" description="Glycosyltransferase subfamily 4-like N-terminal" evidence="2">
    <location>
        <begin position="15"/>
        <end position="207"/>
    </location>
</feature>
<dbReference type="GO" id="GO:0016757">
    <property type="term" value="F:glycosyltransferase activity"/>
    <property type="evidence" value="ECO:0007669"/>
    <property type="project" value="InterPro"/>
</dbReference>
<reference evidence="4" key="1">
    <citation type="submission" date="2020-05" db="EMBL/GenBank/DDBJ databases">
        <authorList>
            <person name="Chiriac C."/>
            <person name="Salcher M."/>
            <person name="Ghai R."/>
            <person name="Kavagutti S V."/>
        </authorList>
    </citation>
    <scope>NUCLEOTIDE SEQUENCE</scope>
</reference>
<dbReference type="EMBL" id="CAEZSN010000016">
    <property type="protein sequence ID" value="CAB4536035.1"/>
    <property type="molecule type" value="Genomic_DNA"/>
</dbReference>
<organism evidence="4">
    <name type="scientific">freshwater metagenome</name>
    <dbReference type="NCBI Taxonomy" id="449393"/>
    <lineage>
        <taxon>unclassified sequences</taxon>
        <taxon>metagenomes</taxon>
        <taxon>ecological metagenomes</taxon>
    </lineage>
</organism>
<dbReference type="PANTHER" id="PTHR45947">
    <property type="entry name" value="SULFOQUINOVOSYL TRANSFERASE SQD2"/>
    <property type="match status" value="1"/>
</dbReference>
<name>A0A6J6H0I9_9ZZZZ</name>
<dbReference type="Pfam" id="PF00534">
    <property type="entry name" value="Glycos_transf_1"/>
    <property type="match status" value="1"/>
</dbReference>
<dbReference type="InterPro" id="IPR050194">
    <property type="entry name" value="Glycosyltransferase_grp1"/>
</dbReference>
<dbReference type="Gene3D" id="3.40.50.2000">
    <property type="entry name" value="Glycogen Phosphorylase B"/>
    <property type="match status" value="2"/>
</dbReference>
<dbReference type="InterPro" id="IPR001296">
    <property type="entry name" value="Glyco_trans_1"/>
</dbReference>
<gene>
    <name evidence="3" type="ORF">UFOPK1433_00231</name>
    <name evidence="4" type="ORF">UFOPK1843_00498</name>
</gene>
<evidence type="ECO:0000259" key="2">
    <source>
        <dbReference type="Pfam" id="PF13439"/>
    </source>
</evidence>
<protein>
    <submittedName>
        <fullName evidence="4">Unannotated protein</fullName>
    </submittedName>
</protein>
<dbReference type="Pfam" id="PF13439">
    <property type="entry name" value="Glyco_transf_4"/>
    <property type="match status" value="1"/>
</dbReference>
<evidence type="ECO:0000259" key="1">
    <source>
        <dbReference type="Pfam" id="PF00534"/>
    </source>
</evidence>
<evidence type="ECO:0000313" key="3">
    <source>
        <dbReference type="EMBL" id="CAB4536035.1"/>
    </source>
</evidence>
<sequence length="406" mass="46100">MHIALFLDQHPRSLGGIQTSAMLQRKYLEKQGHKVTFVSPASGKRLIERGFFTLPSWPLTYNWEFWFVANARRSRKRLDRSQRRRQDKFDLVHVQADMWGAIIGIGFAQRNKLPIVMTSHFNLAKGTQEVIGKYPSKFLFWLLSREFLKHLRLPLQDTTTDAWKYIQLITNQVDVVLVPSEHFGRDLKANGVSSELRVMHNGVDDERIESTLAGIKDEPHHNDKKIHLVWAGRFQREKRLIEFIEAVHLAKLDNVVIDVYGRGPLWRKAVALVDTYGLNHQVLLHGRAAHARMLTYFAKADALVQTSVGFETQGMTVYEAAAVGTPSILCDRNIAEEFAAGAHWVVEDESVESLARTLAKAVADLRKGDRRGDKLIGDELLLQSGLTKRAIGIYEELLAKGGKYTN</sequence>
<proteinExistence type="predicted"/>